<keyword evidence="3" id="KW-1185">Reference proteome</keyword>
<dbReference type="EMBL" id="CP001338">
    <property type="protein sequence ID" value="ACL17563.1"/>
    <property type="molecule type" value="Genomic_DNA"/>
</dbReference>
<dbReference type="Gene3D" id="3.30.2010.10">
    <property type="entry name" value="Metalloproteases ('zincins'), catalytic domain"/>
    <property type="match status" value="1"/>
</dbReference>
<reference evidence="2 3" key="1">
    <citation type="journal article" date="2015" name="Genome Announc.">
        <title>Complete Genome Sequence of Methanosphaerula palustris E1-9CT, a Hydrogenotrophic Methanogen Isolated from a Minerotrophic Fen Peatland.</title>
        <authorList>
            <person name="Cadillo-Quiroz H."/>
            <person name="Browne P."/>
            <person name="Kyrpides N."/>
            <person name="Woyke T."/>
            <person name="Goodwin L."/>
            <person name="Detter C."/>
            <person name="Yavitt J.B."/>
            <person name="Zinder S.H."/>
        </authorList>
    </citation>
    <scope>NUCLEOTIDE SEQUENCE [LARGE SCALE GENOMIC DNA]</scope>
    <source>
        <strain evidence="3">ATCC BAA-1556 / DSM 19958 / E1-9c</strain>
    </source>
</reference>
<dbReference type="CDD" id="cd07344">
    <property type="entry name" value="M48_yhfN_like"/>
    <property type="match status" value="1"/>
</dbReference>
<proteinExistence type="predicted"/>
<accession>B8GE62</accession>
<sequence>MNTRERAGGTCFCRGRAVPYTIQYRPRRKHLAVAVHTDLRVEVLVPEKTGGAAIDRLLSEKADWIATTLARLESSPERTFSRTYREGETFLLLGERYRLSISRGGDTLRVTAADGRLLVAIGDPVDRSQVRSAVIAWYRQQAEAIIPPLVDRYAVVTGGGVQGVRFKLLQKRWGSCSSKKNLNFNIRLVMAPLSQVEYVVVHELCHIGCMDHSPRFWKRVGTVLPGYLQERQHLKEQEWEYLL</sequence>
<dbReference type="Pfam" id="PF01863">
    <property type="entry name" value="YgjP-like"/>
    <property type="match status" value="1"/>
</dbReference>
<evidence type="ECO:0000313" key="3">
    <source>
        <dbReference type="Proteomes" id="UP000002457"/>
    </source>
</evidence>
<dbReference type="RefSeq" id="WP_012618882.1">
    <property type="nucleotide sequence ID" value="NC_011832.1"/>
</dbReference>
<dbReference type="AlphaFoldDB" id="B8GE62"/>
<dbReference type="STRING" id="521011.Mpal_2274"/>
<dbReference type="GeneID" id="7272572"/>
<protein>
    <recommendedName>
        <fullName evidence="1">YgjP-like metallopeptidase domain-containing protein</fullName>
    </recommendedName>
</protein>
<feature type="domain" description="YgjP-like metallopeptidase" evidence="1">
    <location>
        <begin position="29"/>
        <end position="236"/>
    </location>
</feature>
<dbReference type="Proteomes" id="UP000002457">
    <property type="component" value="Chromosome"/>
</dbReference>
<dbReference type="InterPro" id="IPR053136">
    <property type="entry name" value="UTP_pyrophosphatase-like"/>
</dbReference>
<evidence type="ECO:0000259" key="1">
    <source>
        <dbReference type="Pfam" id="PF01863"/>
    </source>
</evidence>
<dbReference type="PANTHER" id="PTHR30399:SF1">
    <property type="entry name" value="UTP PYROPHOSPHATASE"/>
    <property type="match status" value="1"/>
</dbReference>
<gene>
    <name evidence="2" type="ordered locus">Mpal_2274</name>
</gene>
<dbReference type="eggNOG" id="arCOG02625">
    <property type="taxonomic scope" value="Archaea"/>
</dbReference>
<organism evidence="2 3">
    <name type="scientific">Methanosphaerula palustris (strain ATCC BAA-1556 / DSM 19958 / E1-9c)</name>
    <dbReference type="NCBI Taxonomy" id="521011"/>
    <lineage>
        <taxon>Archaea</taxon>
        <taxon>Methanobacteriati</taxon>
        <taxon>Methanobacteriota</taxon>
        <taxon>Stenosarchaea group</taxon>
        <taxon>Methanomicrobia</taxon>
        <taxon>Methanomicrobiales</taxon>
        <taxon>Methanoregulaceae</taxon>
        <taxon>Methanosphaerula</taxon>
    </lineage>
</organism>
<evidence type="ECO:0000313" key="2">
    <source>
        <dbReference type="EMBL" id="ACL17563.1"/>
    </source>
</evidence>
<dbReference type="InterPro" id="IPR002725">
    <property type="entry name" value="YgjP-like_metallopeptidase"/>
</dbReference>
<dbReference type="PANTHER" id="PTHR30399">
    <property type="entry name" value="UNCHARACTERIZED PROTEIN YGJP"/>
    <property type="match status" value="1"/>
</dbReference>
<name>B8GE62_METPE</name>
<dbReference type="HOGENOM" id="CLU_065947_2_2_2"/>
<dbReference type="OrthoDB" id="308128at2157"/>
<dbReference type="KEGG" id="mpl:Mpal_2274"/>